<dbReference type="AlphaFoldDB" id="A0A1Y1UIW3"/>
<evidence type="ECO:0000313" key="2">
    <source>
        <dbReference type="EMBL" id="ORX37045.1"/>
    </source>
</evidence>
<dbReference type="PANTHER" id="PTHR12363">
    <property type="entry name" value="TRANSPORTIN 3 AND IMPORTIN 13"/>
    <property type="match status" value="1"/>
</dbReference>
<dbReference type="FunCoup" id="A0A1Y1UIW3">
    <property type="interactions" value="867"/>
</dbReference>
<dbReference type="InterPro" id="IPR013598">
    <property type="entry name" value="Exportin-1/Importin-b-like"/>
</dbReference>
<organism evidence="2 3">
    <name type="scientific">Kockovaella imperatae</name>
    <dbReference type="NCBI Taxonomy" id="4999"/>
    <lineage>
        <taxon>Eukaryota</taxon>
        <taxon>Fungi</taxon>
        <taxon>Dikarya</taxon>
        <taxon>Basidiomycota</taxon>
        <taxon>Agaricomycotina</taxon>
        <taxon>Tremellomycetes</taxon>
        <taxon>Tremellales</taxon>
        <taxon>Cuniculitremaceae</taxon>
        <taxon>Kockovaella</taxon>
    </lineage>
</organism>
<dbReference type="InParanoid" id="A0A1Y1UIW3"/>
<dbReference type="Pfam" id="PF08389">
    <property type="entry name" value="Xpo1"/>
    <property type="match status" value="1"/>
</dbReference>
<dbReference type="Pfam" id="PF24138">
    <property type="entry name" value="TPR_TNPO3_IPO13_2nd"/>
    <property type="match status" value="1"/>
</dbReference>
<dbReference type="SUPFAM" id="SSF48371">
    <property type="entry name" value="ARM repeat"/>
    <property type="match status" value="1"/>
</dbReference>
<feature type="domain" description="Importin N-terminal" evidence="1">
    <location>
        <begin position="30"/>
        <end position="97"/>
    </location>
</feature>
<gene>
    <name evidence="2" type="ORF">BD324DRAFT_600671</name>
</gene>
<dbReference type="OrthoDB" id="435593at2759"/>
<dbReference type="InterPro" id="IPR057941">
    <property type="entry name" value="TPR_TNPO3_IPO13_2nd"/>
</dbReference>
<dbReference type="InterPro" id="IPR051345">
    <property type="entry name" value="Importin_beta-like_NTR"/>
</dbReference>
<dbReference type="SMART" id="SM00913">
    <property type="entry name" value="IBN_N"/>
    <property type="match status" value="1"/>
</dbReference>
<dbReference type="GO" id="GO:0031267">
    <property type="term" value="F:small GTPase binding"/>
    <property type="evidence" value="ECO:0007669"/>
    <property type="project" value="InterPro"/>
</dbReference>
<dbReference type="InterPro" id="IPR016024">
    <property type="entry name" value="ARM-type_fold"/>
</dbReference>
<dbReference type="PANTHER" id="PTHR12363:SF53">
    <property type="entry name" value="MRNA TRANSPORT REGULATOR MTR10"/>
    <property type="match status" value="1"/>
</dbReference>
<dbReference type="GeneID" id="33555729"/>
<name>A0A1Y1UIW3_9TREE</name>
<evidence type="ECO:0000259" key="1">
    <source>
        <dbReference type="PROSITE" id="PS50166"/>
    </source>
</evidence>
<dbReference type="STRING" id="4999.A0A1Y1UIW3"/>
<protein>
    <submittedName>
        <fullName evidence="2">Armadillo-type protein</fullName>
    </submittedName>
</protein>
<dbReference type="GO" id="GO:0005737">
    <property type="term" value="C:cytoplasm"/>
    <property type="evidence" value="ECO:0007669"/>
    <property type="project" value="TreeGrafter"/>
</dbReference>
<dbReference type="Pfam" id="PF24140">
    <property type="entry name" value="TPR_TNPO3_IPO13_3rd"/>
    <property type="match status" value="1"/>
</dbReference>
<dbReference type="InterPro" id="IPR001494">
    <property type="entry name" value="Importin-beta_N"/>
</dbReference>
<dbReference type="PROSITE" id="PS50166">
    <property type="entry name" value="IMPORTIN_B_NT"/>
    <property type="match status" value="1"/>
</dbReference>
<dbReference type="InterPro" id="IPR011989">
    <property type="entry name" value="ARM-like"/>
</dbReference>
<reference evidence="2 3" key="1">
    <citation type="submission" date="2017-03" db="EMBL/GenBank/DDBJ databases">
        <title>Widespread Adenine N6-methylation of Active Genes in Fungi.</title>
        <authorList>
            <consortium name="DOE Joint Genome Institute"/>
            <person name="Mondo S.J."/>
            <person name="Dannebaum R.O."/>
            <person name="Kuo R.C."/>
            <person name="Louie K.B."/>
            <person name="Bewick A.J."/>
            <person name="Labutti K."/>
            <person name="Haridas S."/>
            <person name="Kuo A."/>
            <person name="Salamov A."/>
            <person name="Ahrendt S.R."/>
            <person name="Lau R."/>
            <person name="Bowen B.P."/>
            <person name="Lipzen A."/>
            <person name="Sullivan W."/>
            <person name="Andreopoulos W.B."/>
            <person name="Clum A."/>
            <person name="Lindquist E."/>
            <person name="Daum C."/>
            <person name="Northen T.R."/>
            <person name="Ramamoorthy G."/>
            <person name="Schmitz R.J."/>
            <person name="Gryganskyi A."/>
            <person name="Culley D."/>
            <person name="Magnuson J."/>
            <person name="James T.Y."/>
            <person name="O'Malley M.A."/>
            <person name="Stajich J.E."/>
            <person name="Spatafora J.W."/>
            <person name="Visel A."/>
            <person name="Grigoriev I.V."/>
        </authorList>
    </citation>
    <scope>NUCLEOTIDE SEQUENCE [LARGE SCALE GENOMIC DNA]</scope>
    <source>
        <strain evidence="2 3">NRRL Y-17943</strain>
    </source>
</reference>
<dbReference type="EMBL" id="NBSH01000006">
    <property type="protein sequence ID" value="ORX37045.1"/>
    <property type="molecule type" value="Genomic_DNA"/>
</dbReference>
<dbReference type="GO" id="GO:0006606">
    <property type="term" value="P:protein import into nucleus"/>
    <property type="evidence" value="ECO:0007669"/>
    <property type="project" value="TreeGrafter"/>
</dbReference>
<dbReference type="InterPro" id="IPR057942">
    <property type="entry name" value="TPR_TNPO3_IPO13_3rd"/>
</dbReference>
<dbReference type="Proteomes" id="UP000193218">
    <property type="component" value="Unassembled WGS sequence"/>
</dbReference>
<dbReference type="RefSeq" id="XP_021871083.1">
    <property type="nucleotide sequence ID" value="XM_022013921.1"/>
</dbReference>
<evidence type="ECO:0000313" key="3">
    <source>
        <dbReference type="Proteomes" id="UP000193218"/>
    </source>
</evidence>
<proteinExistence type="predicted"/>
<keyword evidence="3" id="KW-1185">Reference proteome</keyword>
<dbReference type="Pfam" id="PF03810">
    <property type="entry name" value="IBN_N"/>
    <property type="match status" value="1"/>
</dbReference>
<accession>A0A1Y1UIW3</accession>
<comment type="caution">
    <text evidence="2">The sequence shown here is derived from an EMBL/GenBank/DDBJ whole genome shotgun (WGS) entry which is preliminary data.</text>
</comment>
<sequence length="931" mass="103518">MACQDQSIQVVLQALQTLYHDPQGDAKKRANEWLEEFQHSVEAWQTCHSLLTESSTPLEGRLFSAQTIRSKILYDLSQLPVEQQLPLRDSLLSSLVTTASQPGSRAVIRQLCLALSDLALQSSQWADPCDDMIKRYGQDPSTVPTLLAFLQSFAEESMNSRVALSSQYLDGIGPAFQQVLNILTLYINAPGITSDIQVAVFESFRSWIITGEMEQHLMIENPLFNALFEALPSDPLFDAAVDALCDVIHETRELVSNPQFVSLIIPRLVALRPQLEEHKEDPDRIRGYCRILCEAGECYNSVIVKHPTEMLPLVEAIAQCAAYPDLDIVPITFNFWYEVATALGRQPIEPQFKPLLDIFESLQTVIINHLHFPPDNDSQTAQERDDFRTFRHRMGDTLKDCCHVLGAPSCLRKSYDLVVAALGKPSPSWQEIEAPLFSMRSMGAQVDPNDDEILPHIMEMLPRLPDHPRIRYAAILVISRYTAWIDRHPENITFQLQYISAGFEMANEEVAAAAAQAMKFMCQDCQQHLVPFLPQLFTFTTTAGDRLDQADMVEVCEAIGYIISSMPVEDGARALQQFCEPLIQRVQSVASASTEAPKAELQKVADALERLDAFLSVVGEFDPLPSSCMATPQTVYAVLDQLIARYSHLYYISERVGSVLRRGLAFFPITALQPVLPPVLERMASTFATTHYASYLWIIGKIAGKLGASTSGAALGAAETRLVIGAFESVTTELERLLTTKQAIEIPDVMDDYAHTFMSYLTHLSDATVPSPCLSTATHMTINALACPAPETIIIALDTLATLSQRLSHPQFQPLIQPIFAQWGKHLMIILLSGITQGFPEDVLEQVRDILTRVSQCSPPEAVEAWTVEGLEKIPGNLLPQNEKQAFVSKMHEHLLAPEGDALRNAVNGLVRAARRARDRGRQSRKSLGAM</sequence>
<dbReference type="Gene3D" id="1.25.10.10">
    <property type="entry name" value="Leucine-rich Repeat Variant"/>
    <property type="match status" value="1"/>
</dbReference>